<evidence type="ECO:0000256" key="3">
    <source>
        <dbReference type="ARBA" id="ARBA00022801"/>
    </source>
</evidence>
<dbReference type="Pfam" id="PF03029">
    <property type="entry name" value="ATP_bind_1"/>
    <property type="match status" value="1"/>
</dbReference>
<dbReference type="EMBL" id="JAAXYO010000016">
    <property type="protein sequence ID" value="MBU2786738.1"/>
    <property type="molecule type" value="Genomic_DNA"/>
</dbReference>
<reference evidence="5" key="1">
    <citation type="journal article" date="2021" name="ISME J.">
        <title>Genomic evolution of the class Acidithiobacillia: deep-branching Proteobacteria living in extreme acidic conditions.</title>
        <authorList>
            <person name="Moya-Beltran A."/>
            <person name="Beard S."/>
            <person name="Rojas-Villalobos C."/>
            <person name="Issotta F."/>
            <person name="Gallardo Y."/>
            <person name="Ulloa R."/>
            <person name="Giaveno A."/>
            <person name="Degli Esposti M."/>
            <person name="Johnson D.B."/>
            <person name="Quatrini R."/>
        </authorList>
    </citation>
    <scope>NUCLEOTIDE SEQUENCE</scope>
    <source>
        <strain evidence="5">VAN18-1</strain>
    </source>
</reference>
<evidence type="ECO:0000313" key="6">
    <source>
        <dbReference type="Proteomes" id="UP001197378"/>
    </source>
</evidence>
<dbReference type="InterPro" id="IPR004130">
    <property type="entry name" value="Gpn"/>
</dbReference>
<dbReference type="GO" id="GO:0005525">
    <property type="term" value="F:GTP binding"/>
    <property type="evidence" value="ECO:0007669"/>
    <property type="project" value="UniProtKB-KW"/>
</dbReference>
<comment type="similarity">
    <text evidence="1">Belongs to the GPN-loop GTPase family.</text>
</comment>
<evidence type="ECO:0000256" key="1">
    <source>
        <dbReference type="ARBA" id="ARBA00005290"/>
    </source>
</evidence>
<dbReference type="SUPFAM" id="SSF52540">
    <property type="entry name" value="P-loop containing nucleoside triphosphate hydrolases"/>
    <property type="match status" value="1"/>
</dbReference>
<keyword evidence="4" id="KW-0342">GTP-binding</keyword>
<evidence type="ECO:0000256" key="4">
    <source>
        <dbReference type="ARBA" id="ARBA00023134"/>
    </source>
</evidence>
<dbReference type="InterPro" id="IPR027417">
    <property type="entry name" value="P-loop_NTPase"/>
</dbReference>
<dbReference type="InterPro" id="IPR052705">
    <property type="entry name" value="Gliding_Motility_GTPase"/>
</dbReference>
<name>A0AAE3CIE9_9PROT</name>
<dbReference type="PANTHER" id="PTHR42708:SF1">
    <property type="entry name" value="GLIDING MOTILITY PROTEIN MGLA"/>
    <property type="match status" value="1"/>
</dbReference>
<keyword evidence="6" id="KW-1185">Reference proteome</keyword>
<dbReference type="CDD" id="cd00882">
    <property type="entry name" value="Ras_like_GTPase"/>
    <property type="match status" value="1"/>
</dbReference>
<sequence>MCNDLDVVRPTQTVRKILIAGHVGAGKTTVLQTLFGDQALTTDALHSEAVSDSKTTTTVAMDYGVIDCPVSNDRLHIYAIPGQERFQFMWEILSRNASGILLLMDARIPKPLQAIHLYLDRILPYLHQPSGVVALNKLSGAEREELRLPPYLRHGDLRLRLTTTDVRDREEVLTLLRLLVGEIGQRNAMHDEFSLGGIQRGVPQSPSR</sequence>
<gene>
    <name evidence="5" type="ORF">HFQ13_00665</name>
</gene>
<evidence type="ECO:0000256" key="2">
    <source>
        <dbReference type="ARBA" id="ARBA00022741"/>
    </source>
</evidence>
<dbReference type="Gene3D" id="3.40.50.300">
    <property type="entry name" value="P-loop containing nucleotide triphosphate hydrolases"/>
    <property type="match status" value="1"/>
</dbReference>
<comment type="caution">
    <text evidence="5">The sequence shown here is derived from an EMBL/GenBank/DDBJ whole genome shotgun (WGS) entry which is preliminary data.</text>
</comment>
<accession>A0AAE3CIE9</accession>
<proteinExistence type="inferred from homology"/>
<organism evidence="5 6">
    <name type="scientific">Igneacidithiobacillus copahuensis</name>
    <dbReference type="NCBI Taxonomy" id="2724909"/>
    <lineage>
        <taxon>Bacteria</taxon>
        <taxon>Pseudomonadati</taxon>
        <taxon>Pseudomonadota</taxon>
        <taxon>Acidithiobacillia</taxon>
        <taxon>Acidithiobacillales</taxon>
        <taxon>Acidithiobacillaceae</taxon>
        <taxon>Igneacidithiobacillus</taxon>
    </lineage>
</organism>
<dbReference type="PANTHER" id="PTHR42708">
    <property type="entry name" value="ATP/GTP-BINDING PROTEIN-RELATED"/>
    <property type="match status" value="1"/>
</dbReference>
<keyword evidence="3" id="KW-0378">Hydrolase</keyword>
<dbReference type="Proteomes" id="UP001197378">
    <property type="component" value="Unassembled WGS sequence"/>
</dbReference>
<keyword evidence="2" id="KW-0547">Nucleotide-binding</keyword>
<dbReference type="AlphaFoldDB" id="A0AAE3CIE9"/>
<dbReference type="GO" id="GO:0016787">
    <property type="term" value="F:hydrolase activity"/>
    <property type="evidence" value="ECO:0007669"/>
    <property type="project" value="UniProtKB-KW"/>
</dbReference>
<protein>
    <recommendedName>
        <fullName evidence="7">GTP-binding protein</fullName>
    </recommendedName>
</protein>
<evidence type="ECO:0008006" key="7">
    <source>
        <dbReference type="Google" id="ProtNLM"/>
    </source>
</evidence>
<evidence type="ECO:0000313" key="5">
    <source>
        <dbReference type="EMBL" id="MBU2786738.1"/>
    </source>
</evidence>